<dbReference type="Gene3D" id="3.30.750.24">
    <property type="entry name" value="STAS domain"/>
    <property type="match status" value="1"/>
</dbReference>
<dbReference type="SUPFAM" id="SSF52091">
    <property type="entry name" value="SpoIIaa-like"/>
    <property type="match status" value="1"/>
</dbReference>
<proteinExistence type="predicted"/>
<evidence type="ECO:0000259" key="1">
    <source>
        <dbReference type="Pfam" id="PF13466"/>
    </source>
</evidence>
<protein>
    <submittedName>
        <fullName evidence="2">STAS domain-containing protein</fullName>
    </submittedName>
</protein>
<accession>A0AAU8A322</accession>
<name>A0AAU8A322_9BURK</name>
<dbReference type="RefSeq" id="WP_353438905.1">
    <property type="nucleotide sequence ID" value="NZ_CP099959.1"/>
</dbReference>
<organism evidence="2">
    <name type="scientific">Polynucleobacter sp. UK-FUSCHL-C3</name>
    <dbReference type="NCBI Taxonomy" id="2955208"/>
    <lineage>
        <taxon>Bacteria</taxon>
        <taxon>Pseudomonadati</taxon>
        <taxon>Pseudomonadota</taxon>
        <taxon>Betaproteobacteria</taxon>
        <taxon>Burkholderiales</taxon>
        <taxon>Burkholderiaceae</taxon>
        <taxon>Polynucleobacter</taxon>
    </lineage>
</organism>
<dbReference type="AlphaFoldDB" id="A0AAU8A322"/>
<dbReference type="InterPro" id="IPR058548">
    <property type="entry name" value="MlaB-like_STAS"/>
</dbReference>
<dbReference type="EMBL" id="CP099959">
    <property type="protein sequence ID" value="XCC57807.1"/>
    <property type="molecule type" value="Genomic_DNA"/>
</dbReference>
<evidence type="ECO:0000313" key="2">
    <source>
        <dbReference type="EMBL" id="XCC57807.1"/>
    </source>
</evidence>
<reference evidence="2" key="1">
    <citation type="submission" date="2022-06" db="EMBL/GenBank/DDBJ databases">
        <title>New Polynucleobacter species.</title>
        <authorList>
            <person name="Hahn M.W."/>
        </authorList>
    </citation>
    <scope>NUCLEOTIDE SEQUENCE</scope>
    <source>
        <strain evidence="2">UK-FUSCHL-C3</strain>
    </source>
</reference>
<gene>
    <name evidence="2" type="ORF">NKE59_00500</name>
</gene>
<sequence>MSFALPACVNQGNAMGLQQQGMASIRQSQIIDCSALIDFDSSVLAVLMAWQRELHPIHQTLDLLNPPEKLKVLARVYGISNLLGLE</sequence>
<dbReference type="Pfam" id="PF13466">
    <property type="entry name" value="STAS_2"/>
    <property type="match status" value="1"/>
</dbReference>
<feature type="domain" description="MlaB-like STAS" evidence="1">
    <location>
        <begin position="30"/>
        <end position="79"/>
    </location>
</feature>
<dbReference type="InterPro" id="IPR036513">
    <property type="entry name" value="STAS_dom_sf"/>
</dbReference>